<evidence type="ECO:0000256" key="1">
    <source>
        <dbReference type="SAM" id="MobiDB-lite"/>
    </source>
</evidence>
<name>A0A6N2B809_SOLCI</name>
<protein>
    <submittedName>
        <fullName evidence="2">Uncharacterized protein</fullName>
    </submittedName>
</protein>
<feature type="non-terminal residue" evidence="2">
    <location>
        <position position="1"/>
    </location>
</feature>
<sequence length="110" mass="11868">SLNKDVVDSSPASIPLPLCVEPKPKSGIRQQDLLKSVLGVKPKKPKVSRRFDGSNSTSSTQVIPSSNSDSNQEKQKDVLPAKPNDSGKETKVDYPIKSLVAAYESSDDED</sequence>
<dbReference type="AlphaFoldDB" id="A0A6N2B809"/>
<proteinExistence type="predicted"/>
<feature type="compositionally biased region" description="Basic and acidic residues" evidence="1">
    <location>
        <begin position="71"/>
        <end position="94"/>
    </location>
</feature>
<accession>A0A6N2B809</accession>
<reference evidence="2" key="1">
    <citation type="submission" date="2019-05" db="EMBL/GenBank/DDBJ databases">
        <title>The de novo reference genome and transcriptome assemblies of the wild tomato species Solanum chilense.</title>
        <authorList>
            <person name="Stam R."/>
            <person name="Nosenko T."/>
            <person name="Hoerger A.C."/>
            <person name="Stephan W."/>
            <person name="Seidel M.A."/>
            <person name="Kuhn J.M.M."/>
            <person name="Haberer G."/>
            <person name="Tellier A."/>
        </authorList>
    </citation>
    <scope>NUCLEOTIDE SEQUENCE</scope>
    <source>
        <tissue evidence="2">Mature leaves</tissue>
    </source>
</reference>
<feature type="compositionally biased region" description="Polar residues" evidence="1">
    <location>
        <begin position="53"/>
        <end position="70"/>
    </location>
</feature>
<evidence type="ECO:0000313" key="2">
    <source>
        <dbReference type="EMBL" id="TMW91005.1"/>
    </source>
</evidence>
<dbReference type="PANTHER" id="PTHR37202">
    <property type="entry name" value="ANKYRIN REPEAT PROTEIN"/>
    <property type="match status" value="1"/>
</dbReference>
<feature type="region of interest" description="Disordered" evidence="1">
    <location>
        <begin position="1"/>
        <end position="96"/>
    </location>
</feature>
<comment type="caution">
    <text evidence="2">The sequence shown here is derived from an EMBL/GenBank/DDBJ whole genome shotgun (WGS) entry which is preliminary data.</text>
</comment>
<organism evidence="2">
    <name type="scientific">Solanum chilense</name>
    <name type="common">Tomato</name>
    <name type="synonym">Lycopersicon chilense</name>
    <dbReference type="NCBI Taxonomy" id="4083"/>
    <lineage>
        <taxon>Eukaryota</taxon>
        <taxon>Viridiplantae</taxon>
        <taxon>Streptophyta</taxon>
        <taxon>Embryophyta</taxon>
        <taxon>Tracheophyta</taxon>
        <taxon>Spermatophyta</taxon>
        <taxon>Magnoliopsida</taxon>
        <taxon>eudicotyledons</taxon>
        <taxon>Gunneridae</taxon>
        <taxon>Pentapetalae</taxon>
        <taxon>asterids</taxon>
        <taxon>lamiids</taxon>
        <taxon>Solanales</taxon>
        <taxon>Solanaceae</taxon>
        <taxon>Solanoideae</taxon>
        <taxon>Solaneae</taxon>
        <taxon>Solanum</taxon>
        <taxon>Solanum subgen. Lycopersicon</taxon>
    </lineage>
</organism>
<gene>
    <name evidence="2" type="ORF">EJD97_014951</name>
</gene>
<dbReference type="EMBL" id="RXGB01003911">
    <property type="protein sequence ID" value="TMW91005.1"/>
    <property type="molecule type" value="Genomic_DNA"/>
</dbReference>
<dbReference type="PANTHER" id="PTHR37202:SF1">
    <property type="entry name" value="ANKYRIN REPEAT PROTEIN"/>
    <property type="match status" value="1"/>
</dbReference>